<comment type="similarity">
    <text evidence="2">Belongs to the NUF2 family.</text>
</comment>
<evidence type="ECO:0000256" key="4">
    <source>
        <dbReference type="ARBA" id="ARBA00022454"/>
    </source>
</evidence>
<feature type="domain" description="Isochorismatase-like" evidence="11">
    <location>
        <begin position="690"/>
        <end position="850"/>
    </location>
</feature>
<feature type="domain" description="Kinetochore protein Nuf2 N-terminal" evidence="12">
    <location>
        <begin position="4"/>
        <end position="144"/>
    </location>
</feature>
<evidence type="ECO:0000256" key="3">
    <source>
        <dbReference type="ARBA" id="ARBA00006336"/>
    </source>
</evidence>
<dbReference type="EMBL" id="VDCV01000007">
    <property type="protein sequence ID" value="KAB5548337.1"/>
    <property type="molecule type" value="Genomic_DNA"/>
</dbReference>
<dbReference type="InterPro" id="IPR005549">
    <property type="entry name" value="Kinetochore_Nuf2_N"/>
</dbReference>
<dbReference type="GO" id="GO:0031262">
    <property type="term" value="C:Ndc80 complex"/>
    <property type="evidence" value="ECO:0007669"/>
    <property type="project" value="InterPro"/>
</dbReference>
<keyword evidence="4" id="KW-0158">Chromosome</keyword>
<dbReference type="InterPro" id="IPR044717">
    <property type="entry name" value="NIC1"/>
</dbReference>
<dbReference type="SUPFAM" id="SSF52499">
    <property type="entry name" value="Isochorismatase-like hydrolases"/>
    <property type="match status" value="1"/>
</dbReference>
<evidence type="ECO:0000256" key="7">
    <source>
        <dbReference type="ARBA" id="ARBA00023054"/>
    </source>
</evidence>
<keyword evidence="9" id="KW-0137">Centromere</keyword>
<dbReference type="GO" id="GO:0008936">
    <property type="term" value="F:nicotinamidase activity"/>
    <property type="evidence" value="ECO:0007669"/>
    <property type="project" value="InterPro"/>
</dbReference>
<gene>
    <name evidence="13" type="ORF">DKX38_011743</name>
</gene>
<dbReference type="PANTHER" id="PTHR47297">
    <property type="match status" value="1"/>
</dbReference>
<reference evidence="14" key="1">
    <citation type="journal article" date="2019" name="Gigascience">
        <title>De novo genome assembly of the endangered Acer yangbiense, a plant species with extremely small populations endemic to Yunnan Province, China.</title>
        <authorList>
            <person name="Yang J."/>
            <person name="Wariss H.M."/>
            <person name="Tao L."/>
            <person name="Zhang R."/>
            <person name="Yun Q."/>
            <person name="Hollingsworth P."/>
            <person name="Dao Z."/>
            <person name="Luo G."/>
            <person name="Guo H."/>
            <person name="Ma Y."/>
            <person name="Sun W."/>
        </authorList>
    </citation>
    <scope>NUCLEOTIDE SEQUENCE [LARGE SCALE GENOMIC DNA]</scope>
    <source>
        <strain evidence="14">cv. br00</strain>
    </source>
</reference>
<evidence type="ECO:0000256" key="6">
    <source>
        <dbReference type="ARBA" id="ARBA00022776"/>
    </source>
</evidence>
<evidence type="ECO:0000259" key="12">
    <source>
        <dbReference type="Pfam" id="PF03800"/>
    </source>
</evidence>
<keyword evidence="5" id="KW-0132">Cell division</keyword>
<dbReference type="Proteomes" id="UP000326939">
    <property type="component" value="Chromosome 7"/>
</dbReference>
<organism evidence="13 14">
    <name type="scientific">Salix brachista</name>
    <dbReference type="NCBI Taxonomy" id="2182728"/>
    <lineage>
        <taxon>Eukaryota</taxon>
        <taxon>Viridiplantae</taxon>
        <taxon>Streptophyta</taxon>
        <taxon>Embryophyta</taxon>
        <taxon>Tracheophyta</taxon>
        <taxon>Spermatophyta</taxon>
        <taxon>Magnoliopsida</taxon>
        <taxon>eudicotyledons</taxon>
        <taxon>Gunneridae</taxon>
        <taxon>Pentapetalae</taxon>
        <taxon>rosids</taxon>
        <taxon>fabids</taxon>
        <taxon>Malpighiales</taxon>
        <taxon>Salicaceae</taxon>
        <taxon>Saliceae</taxon>
        <taxon>Salix</taxon>
    </lineage>
</organism>
<comment type="similarity">
    <text evidence="3">Belongs to the isochorismatase family.</text>
</comment>
<dbReference type="Pfam" id="PF03800">
    <property type="entry name" value="Nuf2"/>
    <property type="match status" value="1"/>
</dbReference>
<feature type="coiled-coil region" evidence="10">
    <location>
        <begin position="145"/>
        <end position="200"/>
    </location>
</feature>
<comment type="caution">
    <text evidence="13">The sequence shown here is derived from an EMBL/GenBank/DDBJ whole genome shotgun (WGS) entry which is preliminary data.</text>
</comment>
<evidence type="ECO:0000313" key="14">
    <source>
        <dbReference type="Proteomes" id="UP000326939"/>
    </source>
</evidence>
<evidence type="ECO:0000256" key="9">
    <source>
        <dbReference type="ARBA" id="ARBA00023328"/>
    </source>
</evidence>
<proteinExistence type="inferred from homology"/>
<name>A0A5N5LZU7_9ROSI</name>
<dbReference type="Pfam" id="PF00857">
    <property type="entry name" value="Isochorismatase"/>
    <property type="match status" value="1"/>
</dbReference>
<keyword evidence="14" id="KW-1185">Reference proteome</keyword>
<protein>
    <submittedName>
        <fullName evidence="13">Uncharacterized protein</fullName>
    </submittedName>
</protein>
<dbReference type="AlphaFoldDB" id="A0A5N5LZU7"/>
<dbReference type="CDD" id="cd00431">
    <property type="entry name" value="cysteine_hydrolases"/>
    <property type="match status" value="1"/>
</dbReference>
<dbReference type="InterPro" id="IPR036380">
    <property type="entry name" value="Isochorismatase-like_sf"/>
</dbReference>
<dbReference type="Gene3D" id="3.40.50.850">
    <property type="entry name" value="Isochorismatase-like"/>
    <property type="match status" value="1"/>
</dbReference>
<sequence>MSKFEYPILSRTDMISILAESQIAAIIESDLKNPTPDFVADIYTRLLVYLDLLHEQVSEDEGQVEFAALEQLENPHYHVGSARIMNLYIKVKELIRMLQCPADITLRDLLKPQGDRTQFFLSAILNFCLHKDSKMNELRPIGEELTLLDEQRRGLEDKISQLNAEIAEYNDARESELPLVQEVDGKVKELRQKIAGLNNHQMSLRASYRKLKERSSEMDGEVRMLKVGCVLFVNFDFKGREENDIIISVNLLNMCIYVGLPYREISRAEFDLVQSVQENANLRSKIVQSPDKLQLLEPHSTVEGWPYSTLLWCKIVRLDMIHWLYKMAILASEELGVASDHDFVIDESSFLSHQICGSRSISLQISSHRPTLATNPATHAPIESCSKPLAPALTRLTLLVLLVKPSHFMRIPTDKRALEEKRQVREEARNAERLAMQSFEAKTAVLEVHTKALKKMSKHFDQMQAIHEQVNSAKSIEKDYKALKAKLSDDRLMDKSLDAKLVELQMKAQQLNELKKLREKERDMKGEEATKEYNTIKSEVESRRHDLEARQRKVESVLTEADAITSKTNMVIESCAAEVQKLVSKREEIAEQNPLLGVKRDFLREFQLCFLSESGSRAGEVKKKMPTQTVDLLKNELPLEQESVVLAEDVVNGLVLVDIINGFCSVGAGNLQESVVFPGDDVAVLAIVINGVLAPREPNRQITEMINESARLARLFCDKKLPVLAFLDSHQPNKPEEPYPPHCIAGTEESKLVPALQWIENEPNVTIRRKDCFDGYLGSVEADGSNVFVDWVKNNQIKTILVVGICTDICVLDFVCSTLSARNRGFLTPMENVIVYSRGCATFNVPLHVARNTKGALAHPQELMHHVGLYMAKERGAVIANEVSLATPKKP</sequence>
<keyword evidence="6" id="KW-0498">Mitosis</keyword>
<dbReference type="Gene3D" id="1.10.418.60">
    <property type="entry name" value="Ncd80 complex, Nuf2 subunit"/>
    <property type="match status" value="1"/>
</dbReference>
<evidence type="ECO:0000256" key="5">
    <source>
        <dbReference type="ARBA" id="ARBA00022618"/>
    </source>
</evidence>
<dbReference type="GO" id="GO:0051301">
    <property type="term" value="P:cell division"/>
    <property type="evidence" value="ECO:0007669"/>
    <property type="project" value="UniProtKB-KW"/>
</dbReference>
<keyword evidence="8" id="KW-0131">Cell cycle</keyword>
<evidence type="ECO:0000256" key="8">
    <source>
        <dbReference type="ARBA" id="ARBA00023306"/>
    </source>
</evidence>
<evidence type="ECO:0000259" key="11">
    <source>
        <dbReference type="Pfam" id="PF00857"/>
    </source>
</evidence>
<comment type="subcellular location">
    <subcellularLocation>
        <location evidence="1">Chromosome</location>
        <location evidence="1">Centromere</location>
    </subcellularLocation>
</comment>
<dbReference type="PANTHER" id="PTHR47297:SF2">
    <property type="entry name" value="OS02G0606800 PROTEIN"/>
    <property type="match status" value="1"/>
</dbReference>
<dbReference type="InterPro" id="IPR038275">
    <property type="entry name" value="Nuf2_N_sf"/>
</dbReference>
<evidence type="ECO:0000256" key="2">
    <source>
        <dbReference type="ARBA" id="ARBA00005498"/>
    </source>
</evidence>
<dbReference type="InterPro" id="IPR000868">
    <property type="entry name" value="Isochorismatase-like_dom"/>
</dbReference>
<keyword evidence="7 10" id="KW-0175">Coiled coil</keyword>
<accession>A0A5N5LZU7</accession>
<dbReference type="GO" id="GO:0019365">
    <property type="term" value="P:pyridine nucleotide salvage"/>
    <property type="evidence" value="ECO:0007669"/>
    <property type="project" value="InterPro"/>
</dbReference>
<evidence type="ECO:0000256" key="1">
    <source>
        <dbReference type="ARBA" id="ARBA00004584"/>
    </source>
</evidence>
<evidence type="ECO:0000313" key="13">
    <source>
        <dbReference type="EMBL" id="KAB5548337.1"/>
    </source>
</evidence>
<evidence type="ECO:0000256" key="10">
    <source>
        <dbReference type="SAM" id="Coils"/>
    </source>
</evidence>